<keyword evidence="1" id="KW-1133">Transmembrane helix</keyword>
<keyword evidence="1" id="KW-0472">Membrane</keyword>
<dbReference type="AlphaFoldDB" id="A0A0C1QB52"/>
<name>A0A0C1QB52_9GAMM</name>
<dbReference type="RefSeq" id="WP_039609692.1">
    <property type="nucleotide sequence ID" value="NZ_JWIC01000006.1"/>
</dbReference>
<evidence type="ECO:0000313" key="2">
    <source>
        <dbReference type="EMBL" id="KID56625.1"/>
    </source>
</evidence>
<evidence type="ECO:0000313" key="3">
    <source>
        <dbReference type="Proteomes" id="UP000031327"/>
    </source>
</evidence>
<reference evidence="2 3" key="1">
    <citation type="submission" date="2014-12" db="EMBL/GenBank/DDBJ databases">
        <title>Draft Genome Sequence of Pseudoalteromonas luteoviolacea HI1.</title>
        <authorList>
            <person name="Asahina A.Y."/>
            <person name="Hadfield M.G."/>
        </authorList>
    </citation>
    <scope>NUCLEOTIDE SEQUENCE [LARGE SCALE GENOMIC DNA]</scope>
    <source>
        <strain evidence="2 3">HI1</strain>
    </source>
</reference>
<protein>
    <submittedName>
        <fullName evidence="2">Uncharacterized protein</fullName>
    </submittedName>
</protein>
<keyword evidence="1" id="KW-0812">Transmembrane</keyword>
<dbReference type="EMBL" id="JWIC01000006">
    <property type="protein sequence ID" value="KID56625.1"/>
    <property type="molecule type" value="Genomic_DNA"/>
</dbReference>
<proteinExistence type="predicted"/>
<gene>
    <name evidence="2" type="ORF">JF50_11900</name>
</gene>
<comment type="caution">
    <text evidence="2">The sequence shown here is derived from an EMBL/GenBank/DDBJ whole genome shotgun (WGS) entry which is preliminary data.</text>
</comment>
<feature type="transmembrane region" description="Helical" evidence="1">
    <location>
        <begin position="40"/>
        <end position="59"/>
    </location>
</feature>
<evidence type="ECO:0000256" key="1">
    <source>
        <dbReference type="SAM" id="Phobius"/>
    </source>
</evidence>
<organism evidence="2 3">
    <name type="scientific">Pseudoalteromonas luteoviolacea</name>
    <dbReference type="NCBI Taxonomy" id="43657"/>
    <lineage>
        <taxon>Bacteria</taxon>
        <taxon>Pseudomonadati</taxon>
        <taxon>Pseudomonadota</taxon>
        <taxon>Gammaproteobacteria</taxon>
        <taxon>Alteromonadales</taxon>
        <taxon>Pseudoalteromonadaceae</taxon>
        <taxon>Pseudoalteromonas</taxon>
    </lineage>
</organism>
<dbReference type="Proteomes" id="UP000031327">
    <property type="component" value="Unassembled WGS sequence"/>
</dbReference>
<accession>A0A0C1QB52</accession>
<sequence length="60" mass="6367">MDLSPAMDGLILLVSGLIILLFAFGKLFPDVLKHEKGHGLVMPLCIVGGVISIIGVLSFF</sequence>
<feature type="transmembrane region" description="Helical" evidence="1">
    <location>
        <begin position="6"/>
        <end position="28"/>
    </location>
</feature>